<dbReference type="GeneID" id="90540183"/>
<dbReference type="Proteomes" id="UP001334084">
    <property type="component" value="Chromosome 1"/>
</dbReference>
<dbReference type="EMBL" id="CP142726">
    <property type="protein sequence ID" value="WUR02381.1"/>
    <property type="molecule type" value="Genomic_DNA"/>
</dbReference>
<name>A0AAX4J8X8_9MICR</name>
<evidence type="ECO:0000313" key="1">
    <source>
        <dbReference type="EMBL" id="WUR02381.1"/>
    </source>
</evidence>
<accession>A0AAX4J8X8</accession>
<sequence>MFKTIKGDFELVNGFSTNLLLEILPGKIHTTIYKDNFIFVIFSNTTICLINKPDYLIVKLYEGHDEQISTVKFSDTFIYAHFSNGNLWRTKFADLSYELVKESVDFFSVNSEDKILYLDKTGQIFVNEELFDNLQFNVKHISLVGNDICVVYNDKIKWKEKEIPCHGFKFAHDKFVVDSKGIYNLEEETFMKIKNVDEIKVKEEGVYFRKSEKWYKIKQ</sequence>
<evidence type="ECO:0000313" key="2">
    <source>
        <dbReference type="Proteomes" id="UP001334084"/>
    </source>
</evidence>
<proteinExistence type="predicted"/>
<reference evidence="1" key="1">
    <citation type="journal article" date="2024" name="BMC Genomics">
        <title>Functional annotation of a divergent genome using sequence and structure-based similarity.</title>
        <authorList>
            <person name="Svedberg D."/>
            <person name="Winiger R.R."/>
            <person name="Berg A."/>
            <person name="Sharma H."/>
            <person name="Tellgren-Roth C."/>
            <person name="Debrunner-Vossbrinck B.A."/>
            <person name="Vossbrinck C.R."/>
            <person name="Barandun J."/>
        </authorList>
    </citation>
    <scope>NUCLEOTIDE SEQUENCE</scope>
    <source>
        <strain evidence="1">Illinois isolate</strain>
    </source>
</reference>
<dbReference type="KEGG" id="vnx:VNE69_01319"/>
<dbReference type="AlphaFoldDB" id="A0AAX4J8X8"/>
<gene>
    <name evidence="1" type="ORF">VNE69_01319</name>
</gene>
<dbReference type="InterPro" id="IPR036322">
    <property type="entry name" value="WD40_repeat_dom_sf"/>
</dbReference>
<keyword evidence="2" id="KW-1185">Reference proteome</keyword>
<protein>
    <submittedName>
        <fullName evidence="1">WD40 repeat domain-containing protein</fullName>
    </submittedName>
</protein>
<dbReference type="RefSeq" id="XP_065328526.1">
    <property type="nucleotide sequence ID" value="XM_065472454.1"/>
</dbReference>
<dbReference type="SUPFAM" id="SSF50978">
    <property type="entry name" value="WD40 repeat-like"/>
    <property type="match status" value="1"/>
</dbReference>
<organism evidence="1 2">
    <name type="scientific">Vairimorpha necatrix</name>
    <dbReference type="NCBI Taxonomy" id="6039"/>
    <lineage>
        <taxon>Eukaryota</taxon>
        <taxon>Fungi</taxon>
        <taxon>Fungi incertae sedis</taxon>
        <taxon>Microsporidia</taxon>
        <taxon>Nosematidae</taxon>
        <taxon>Vairimorpha</taxon>
    </lineage>
</organism>